<accession>A0ACB8AD76</accession>
<keyword evidence="2" id="KW-1185">Reference proteome</keyword>
<name>A0ACB8AD76_9AGAM</name>
<sequence length="143" mass="15417">MATAFIDFNGVVPEKVMDLDTGSSDLFLPGPECGQSCAGHTIYDPSHSSTSIDIGKTFSLQYGDNSTVAGEQYNDTVTVMGLTATSQTFGVAMQYSNGFVRSQFPADGLMGMGFKAIAEYNTNPVFQTLAAQQQTNLWIRIYV</sequence>
<gene>
    <name evidence="1" type="ORF">BJ138DRAFT_1113203</name>
</gene>
<reference evidence="1" key="1">
    <citation type="journal article" date="2021" name="New Phytol.">
        <title>Evolutionary innovations through gain and loss of genes in the ectomycorrhizal Boletales.</title>
        <authorList>
            <person name="Wu G."/>
            <person name="Miyauchi S."/>
            <person name="Morin E."/>
            <person name="Kuo A."/>
            <person name="Drula E."/>
            <person name="Varga T."/>
            <person name="Kohler A."/>
            <person name="Feng B."/>
            <person name="Cao Y."/>
            <person name="Lipzen A."/>
            <person name="Daum C."/>
            <person name="Hundley H."/>
            <person name="Pangilinan J."/>
            <person name="Johnson J."/>
            <person name="Barry K."/>
            <person name="LaButti K."/>
            <person name="Ng V."/>
            <person name="Ahrendt S."/>
            <person name="Min B."/>
            <person name="Choi I.G."/>
            <person name="Park H."/>
            <person name="Plett J.M."/>
            <person name="Magnuson J."/>
            <person name="Spatafora J.W."/>
            <person name="Nagy L.G."/>
            <person name="Henrissat B."/>
            <person name="Grigoriev I.V."/>
            <person name="Yang Z.L."/>
            <person name="Xu J."/>
            <person name="Martin F.M."/>
        </authorList>
    </citation>
    <scope>NUCLEOTIDE SEQUENCE</scope>
    <source>
        <strain evidence="1">ATCC 28755</strain>
    </source>
</reference>
<evidence type="ECO:0000313" key="2">
    <source>
        <dbReference type="Proteomes" id="UP000790377"/>
    </source>
</evidence>
<dbReference type="EMBL" id="MU267678">
    <property type="protein sequence ID" value="KAH7911439.1"/>
    <property type="molecule type" value="Genomic_DNA"/>
</dbReference>
<comment type="caution">
    <text evidence="1">The sequence shown here is derived from an EMBL/GenBank/DDBJ whole genome shotgun (WGS) entry which is preliminary data.</text>
</comment>
<proteinExistence type="predicted"/>
<dbReference type="Proteomes" id="UP000790377">
    <property type="component" value="Unassembled WGS sequence"/>
</dbReference>
<evidence type="ECO:0000313" key="1">
    <source>
        <dbReference type="EMBL" id="KAH7911439.1"/>
    </source>
</evidence>
<organism evidence="1 2">
    <name type="scientific">Hygrophoropsis aurantiaca</name>
    <dbReference type="NCBI Taxonomy" id="72124"/>
    <lineage>
        <taxon>Eukaryota</taxon>
        <taxon>Fungi</taxon>
        <taxon>Dikarya</taxon>
        <taxon>Basidiomycota</taxon>
        <taxon>Agaricomycotina</taxon>
        <taxon>Agaricomycetes</taxon>
        <taxon>Agaricomycetidae</taxon>
        <taxon>Boletales</taxon>
        <taxon>Coniophorineae</taxon>
        <taxon>Hygrophoropsidaceae</taxon>
        <taxon>Hygrophoropsis</taxon>
    </lineage>
</organism>
<protein>
    <submittedName>
        <fullName evidence="1">Aspartic peptidase domain-containing protein</fullName>
    </submittedName>
</protein>